<dbReference type="Pfam" id="PF03184">
    <property type="entry name" value="DDE_1"/>
    <property type="match status" value="1"/>
</dbReference>
<evidence type="ECO:0000256" key="3">
    <source>
        <dbReference type="ARBA" id="ARBA00023242"/>
    </source>
</evidence>
<organism evidence="6 7">
    <name type="scientific">Acanthoscelides obtectus</name>
    <name type="common">Bean weevil</name>
    <name type="synonym">Bruchus obtectus</name>
    <dbReference type="NCBI Taxonomy" id="200917"/>
    <lineage>
        <taxon>Eukaryota</taxon>
        <taxon>Metazoa</taxon>
        <taxon>Ecdysozoa</taxon>
        <taxon>Arthropoda</taxon>
        <taxon>Hexapoda</taxon>
        <taxon>Insecta</taxon>
        <taxon>Pterygota</taxon>
        <taxon>Neoptera</taxon>
        <taxon>Endopterygota</taxon>
        <taxon>Coleoptera</taxon>
        <taxon>Polyphaga</taxon>
        <taxon>Cucujiformia</taxon>
        <taxon>Chrysomeloidea</taxon>
        <taxon>Chrysomelidae</taxon>
        <taxon>Bruchinae</taxon>
        <taxon>Bruchini</taxon>
        <taxon>Acanthoscelides</taxon>
    </lineage>
</organism>
<name>A0A9P0LQ10_ACAOB</name>
<dbReference type="SUPFAM" id="SSF46689">
    <property type="entry name" value="Homeodomain-like"/>
    <property type="match status" value="1"/>
</dbReference>
<dbReference type="GO" id="GO:0003677">
    <property type="term" value="F:DNA binding"/>
    <property type="evidence" value="ECO:0007669"/>
    <property type="project" value="UniProtKB-KW"/>
</dbReference>
<dbReference type="AlphaFoldDB" id="A0A9P0LQ10"/>
<dbReference type="Gene3D" id="1.10.10.60">
    <property type="entry name" value="Homeodomain-like"/>
    <property type="match status" value="1"/>
</dbReference>
<evidence type="ECO:0000256" key="2">
    <source>
        <dbReference type="ARBA" id="ARBA00023125"/>
    </source>
</evidence>
<dbReference type="Pfam" id="PF05225">
    <property type="entry name" value="HTH_psq"/>
    <property type="match status" value="1"/>
</dbReference>
<dbReference type="InterPro" id="IPR050863">
    <property type="entry name" value="CenT-Element_Derived"/>
</dbReference>
<feature type="domain" description="HTH CENPB-type" evidence="5">
    <location>
        <begin position="228"/>
        <end position="304"/>
    </location>
</feature>
<evidence type="ECO:0000256" key="4">
    <source>
        <dbReference type="SAM" id="MobiDB-lite"/>
    </source>
</evidence>
<protein>
    <recommendedName>
        <fullName evidence="5">HTH CENPB-type domain-containing protein</fullName>
    </recommendedName>
</protein>
<dbReference type="Proteomes" id="UP001152888">
    <property type="component" value="Unassembled WGS sequence"/>
</dbReference>
<keyword evidence="7" id="KW-1185">Reference proteome</keyword>
<dbReference type="InterPro" id="IPR006600">
    <property type="entry name" value="HTH_CenpB_DNA-bd_dom"/>
</dbReference>
<dbReference type="InterPro" id="IPR009057">
    <property type="entry name" value="Homeodomain-like_sf"/>
</dbReference>
<accession>A0A9P0LQ10</accession>
<evidence type="ECO:0000313" key="7">
    <source>
        <dbReference type="Proteomes" id="UP001152888"/>
    </source>
</evidence>
<keyword evidence="3" id="KW-0539">Nucleus</keyword>
<reference evidence="6" key="1">
    <citation type="submission" date="2022-03" db="EMBL/GenBank/DDBJ databases">
        <authorList>
            <person name="Sayadi A."/>
        </authorList>
    </citation>
    <scope>NUCLEOTIDE SEQUENCE</scope>
</reference>
<proteinExistence type="predicted"/>
<dbReference type="InterPro" id="IPR007889">
    <property type="entry name" value="HTH_Psq"/>
</dbReference>
<dbReference type="OrthoDB" id="8191755at2759"/>
<feature type="compositionally biased region" description="Polar residues" evidence="4">
    <location>
        <begin position="10"/>
        <end position="25"/>
    </location>
</feature>
<dbReference type="PROSITE" id="PS51253">
    <property type="entry name" value="HTH_CENPB"/>
    <property type="match status" value="1"/>
</dbReference>
<dbReference type="PANTHER" id="PTHR19303">
    <property type="entry name" value="TRANSPOSON"/>
    <property type="match status" value="1"/>
</dbReference>
<gene>
    <name evidence="6" type="ORF">ACAOBT_LOCUS27218</name>
</gene>
<evidence type="ECO:0000256" key="1">
    <source>
        <dbReference type="ARBA" id="ARBA00004123"/>
    </source>
</evidence>
<comment type="caution">
    <text evidence="6">The sequence shown here is derived from an EMBL/GenBank/DDBJ whole genome shotgun (WGS) entry which is preliminary data.</text>
</comment>
<dbReference type="InterPro" id="IPR004875">
    <property type="entry name" value="DDE_SF_endonuclease_dom"/>
</dbReference>
<dbReference type="SMART" id="SM00674">
    <property type="entry name" value="CENPB"/>
    <property type="match status" value="1"/>
</dbReference>
<keyword evidence="2" id="KW-0238">DNA-binding</keyword>
<dbReference type="GO" id="GO:0005634">
    <property type="term" value="C:nucleus"/>
    <property type="evidence" value="ECO:0007669"/>
    <property type="project" value="UniProtKB-SubCell"/>
</dbReference>
<dbReference type="Pfam" id="PF03221">
    <property type="entry name" value="HTH_Tnp_Tc5"/>
    <property type="match status" value="1"/>
</dbReference>
<dbReference type="PANTHER" id="PTHR19303:SF71">
    <property type="entry name" value="ZINC FINGER PHD-TYPE DOMAIN-CONTAINING PROTEIN"/>
    <property type="match status" value="1"/>
</dbReference>
<dbReference type="EMBL" id="CAKOFQ010007531">
    <property type="protein sequence ID" value="CAH2003154.1"/>
    <property type="molecule type" value="Genomic_DNA"/>
</dbReference>
<comment type="subcellular location">
    <subcellularLocation>
        <location evidence="1">Nucleus</location>
    </subcellularLocation>
</comment>
<evidence type="ECO:0000313" key="6">
    <source>
        <dbReference type="EMBL" id="CAH2003154.1"/>
    </source>
</evidence>
<feature type="region of interest" description="Disordered" evidence="4">
    <location>
        <begin position="1"/>
        <end position="43"/>
    </location>
</feature>
<sequence>MELMIDCGKSQLQSIEKPTTSNTTTHRSKKLKTKAKEKTDEEGDALLEKAKNILNTPTDEYTVFGEYVASELRQLQSDERKRRLKRIIQKAIVAMSEEDEVEFSGSRTLTPLMSPTYSHSSTYPSTSNTVESFEEAPITNTTTNLPPITQFYENYLPGDNPFSAQMAGVNSKTKRKDWNAGDMAQAITLVREKQMGYLRAAKHFGVPRTTLFRLCQKNESPPEEAAATTLGRKTVLGTTVENLLVDYILTMESKFYGLTRSDVRRMAYMLAKRNQLKNPFGDTGLAGKKWLKLFLKRHKDKLSVRRPTGTSFARSFGFSKEKVDTFFDLLEGVYAQENYDPHRIYNVYESGLTIVQSKIPQVVGHKGKRQIASLISVERGSLMTVVVAMNVSGHFVPPFIIFPRKNMSAQLMRCSPPGAVGIAHPSGWIQMNIFTDWFKHFINHTNPTPESKVLLILDGHFSRTRNIDVIDVDQRQ</sequence>
<evidence type="ECO:0000259" key="5">
    <source>
        <dbReference type="PROSITE" id="PS51253"/>
    </source>
</evidence>